<feature type="domain" description="DUF5017" evidence="1">
    <location>
        <begin position="19"/>
        <end position="72"/>
    </location>
</feature>
<protein>
    <recommendedName>
        <fullName evidence="1">DUF5017 domain-containing protein</fullName>
    </recommendedName>
</protein>
<proteinExistence type="predicted"/>
<evidence type="ECO:0000259" key="1">
    <source>
        <dbReference type="Pfam" id="PF16409"/>
    </source>
</evidence>
<dbReference type="RefSeq" id="WP_264846807.1">
    <property type="nucleotide sequence ID" value="NZ_BPMA01000031.1"/>
</dbReference>
<dbReference type="Proteomes" id="UP001207736">
    <property type="component" value="Unassembled WGS sequence"/>
</dbReference>
<dbReference type="Proteomes" id="UP001208692">
    <property type="component" value="Unassembled WGS sequence"/>
</dbReference>
<accession>A0AAV5AWJ7</accession>
<name>A0AAV5AWJ7_9FLAO</name>
<dbReference type="EMBL" id="BQKB01000023">
    <property type="protein sequence ID" value="GJM52967.1"/>
    <property type="molecule type" value="Genomic_DNA"/>
</dbReference>
<dbReference type="InterPro" id="IPR032185">
    <property type="entry name" value="DUF5017"/>
</dbReference>
<keyword evidence="5" id="KW-1185">Reference proteome</keyword>
<dbReference type="PROSITE" id="PS51257">
    <property type="entry name" value="PROKAR_LIPOPROTEIN"/>
    <property type="match status" value="1"/>
</dbReference>
<gene>
    <name evidence="2" type="ORF">RCZ15_07770</name>
    <name evidence="3" type="ORF">RCZ16_12840</name>
</gene>
<reference evidence="2 5" key="1">
    <citation type="submission" date="2021-11" db="EMBL/GenBank/DDBJ databases">
        <title>Draft genome sequence of Capnocytophaga sp. strain KC07075 isolated from cat oral cavity.</title>
        <authorList>
            <person name="Suzuki M."/>
            <person name="Imaoka K."/>
            <person name="Kimura M."/>
            <person name="Morikawa S."/>
            <person name="Maeda K."/>
        </authorList>
    </citation>
    <scope>NUCLEOTIDE SEQUENCE</scope>
    <source>
        <strain evidence="2">KC07075</strain>
        <strain evidence="3 5">KC07079</strain>
    </source>
</reference>
<dbReference type="AlphaFoldDB" id="A0AAV5AWJ7"/>
<evidence type="ECO:0000313" key="4">
    <source>
        <dbReference type="Proteomes" id="UP001207736"/>
    </source>
</evidence>
<evidence type="ECO:0000313" key="5">
    <source>
        <dbReference type="Proteomes" id="UP001208692"/>
    </source>
</evidence>
<dbReference type="Pfam" id="PF16409">
    <property type="entry name" value="DUF5017"/>
    <property type="match status" value="1"/>
</dbReference>
<dbReference type="EMBL" id="BQKA01000013">
    <property type="protein sequence ID" value="GJM49802.1"/>
    <property type="molecule type" value="Genomic_DNA"/>
</dbReference>
<evidence type="ECO:0000313" key="3">
    <source>
        <dbReference type="EMBL" id="GJM52967.1"/>
    </source>
</evidence>
<evidence type="ECO:0000313" key="2">
    <source>
        <dbReference type="EMBL" id="GJM49802.1"/>
    </source>
</evidence>
<comment type="caution">
    <text evidence="2">The sequence shown here is derived from an EMBL/GenBank/DDBJ whole genome shotgun (WGS) entry which is preliminary data.</text>
</comment>
<sequence>MNTIYRKIFLGITTILLIACSKDEQAENVQISVSADKNQVKVGENIQFRVQHNASAVTIFTGDEGHNYDASAYVLLDGKTEQEIQNNVHRITDPDIRPYRADFAQAQVGENPFLGGIFRVLNANSGDDLDIAEAMSDASINQNVLKVTSTNPDWWNEALRLNVNSKIGSDKKLILRMKFDKSVLEEPRTGVQKPNVETFPVVIRLAGIPEGETNVIFNDSSVWDIYWKPQTSYSDYTLDLIRHIAAWEQGTNKKMETLSYIQILFTANSGAGYIGDYYIQSASYGGVSYLPFSTGKSLSVNSNSGELIHNHTYTQAGTYKVVVVGTNKGFKNYSGKGYQEEKATGNSNEYNYSRTIATLEITVTP</sequence>
<organism evidence="2 4">
    <name type="scientific">Capnocytophaga catalasegens</name>
    <dbReference type="NCBI Taxonomy" id="1004260"/>
    <lineage>
        <taxon>Bacteria</taxon>
        <taxon>Pseudomonadati</taxon>
        <taxon>Bacteroidota</taxon>
        <taxon>Flavobacteriia</taxon>
        <taxon>Flavobacteriales</taxon>
        <taxon>Flavobacteriaceae</taxon>
        <taxon>Capnocytophaga</taxon>
    </lineage>
</organism>